<proteinExistence type="predicted"/>
<sequence>MTNVSKDQLLEIYKLHAELADRVSQRREGANRLYVSLLSGFFAFLAVLLQFGSGETSTSAILLFSGIIGMAISGSWYIIMVHCDSFLPTTQYGKICRS</sequence>
<dbReference type="Pfam" id="PF24838">
    <property type="entry name" value="8xMP"/>
    <property type="match status" value="1"/>
</dbReference>
<name>A0A0G2IWP6_9SYNE</name>
<gene>
    <name evidence="2" type="ORF">TE42_03235</name>
</gene>
<evidence type="ECO:0000313" key="2">
    <source>
        <dbReference type="EMBL" id="KKZ12750.1"/>
    </source>
</evidence>
<dbReference type="Proteomes" id="UP000035067">
    <property type="component" value="Unassembled WGS sequence"/>
</dbReference>
<keyword evidence="1" id="KW-0812">Transmembrane</keyword>
<dbReference type="AlphaFoldDB" id="A0A0G2IWP6"/>
<protein>
    <recommendedName>
        <fullName evidence="4">SMODS and SLOG-associating 2TM effector domain-containing protein</fullName>
    </recommendedName>
</protein>
<dbReference type="EMBL" id="JXQG01000012">
    <property type="protein sequence ID" value="KKZ12750.1"/>
    <property type="molecule type" value="Genomic_DNA"/>
</dbReference>
<reference evidence="2 3" key="1">
    <citation type="submission" date="2015-01" db="EMBL/GenBank/DDBJ databases">
        <title>Lifestyle Evolution in Cyanobacterial Symbionts of Sponges.</title>
        <authorList>
            <person name="Burgsdorf I."/>
            <person name="Slaby B.M."/>
            <person name="Handley K.M."/>
            <person name="Haber M."/>
            <person name="Blom J."/>
            <person name="Marshall C.W."/>
            <person name="Gilbert J.A."/>
            <person name="Hentschel U."/>
            <person name="Steindler L."/>
        </authorList>
    </citation>
    <scope>NUCLEOTIDE SEQUENCE [LARGE SCALE GENOMIC DNA]</scope>
    <source>
        <strain evidence="2">SP3</strain>
    </source>
</reference>
<accession>A0A0G2IWP6</accession>
<keyword evidence="1" id="KW-0472">Membrane</keyword>
<feature type="transmembrane region" description="Helical" evidence="1">
    <location>
        <begin position="33"/>
        <end position="53"/>
    </location>
</feature>
<dbReference type="InterPro" id="IPR056918">
    <property type="entry name" value="8xMP"/>
</dbReference>
<evidence type="ECO:0000313" key="3">
    <source>
        <dbReference type="Proteomes" id="UP000035067"/>
    </source>
</evidence>
<keyword evidence="1" id="KW-1133">Transmembrane helix</keyword>
<comment type="caution">
    <text evidence="2">The sequence shown here is derived from an EMBL/GenBank/DDBJ whole genome shotgun (WGS) entry which is preliminary data.</text>
</comment>
<evidence type="ECO:0000256" key="1">
    <source>
        <dbReference type="SAM" id="Phobius"/>
    </source>
</evidence>
<organism evidence="2 3">
    <name type="scientific">Candidatus Synechococcus spongiarum SP3</name>
    <dbReference type="NCBI Taxonomy" id="1604020"/>
    <lineage>
        <taxon>Bacteria</taxon>
        <taxon>Bacillati</taxon>
        <taxon>Cyanobacteriota</taxon>
        <taxon>Cyanophyceae</taxon>
        <taxon>Synechococcales</taxon>
        <taxon>Synechococcaceae</taxon>
        <taxon>Synechococcus</taxon>
    </lineage>
</organism>
<dbReference type="PATRIC" id="fig|1604020.3.peg.2395"/>
<feature type="transmembrane region" description="Helical" evidence="1">
    <location>
        <begin position="59"/>
        <end position="79"/>
    </location>
</feature>
<evidence type="ECO:0008006" key="4">
    <source>
        <dbReference type="Google" id="ProtNLM"/>
    </source>
</evidence>